<feature type="region of interest" description="Disordered" evidence="1">
    <location>
        <begin position="30"/>
        <end position="54"/>
    </location>
</feature>
<dbReference type="PROSITE" id="PS51257">
    <property type="entry name" value="PROKAR_LIPOPROTEIN"/>
    <property type="match status" value="1"/>
</dbReference>
<evidence type="ECO:0000259" key="2">
    <source>
        <dbReference type="Pfam" id="PF00188"/>
    </source>
</evidence>
<dbReference type="Pfam" id="PF00188">
    <property type="entry name" value="CAP"/>
    <property type="match status" value="1"/>
</dbReference>
<dbReference type="OrthoDB" id="8684090at2"/>
<dbReference type="Proteomes" id="UP000277294">
    <property type="component" value="Unassembled WGS sequence"/>
</dbReference>
<dbReference type="PANTHER" id="PTHR31157:SF1">
    <property type="entry name" value="SCP DOMAIN-CONTAINING PROTEIN"/>
    <property type="match status" value="1"/>
</dbReference>
<evidence type="ECO:0000256" key="1">
    <source>
        <dbReference type="SAM" id="MobiDB-lite"/>
    </source>
</evidence>
<dbReference type="CDD" id="cd05379">
    <property type="entry name" value="CAP_bacterial"/>
    <property type="match status" value="1"/>
</dbReference>
<dbReference type="SUPFAM" id="SSF55797">
    <property type="entry name" value="PR-1-like"/>
    <property type="match status" value="1"/>
</dbReference>
<name>A0A3P4AYB5_9BURK</name>
<keyword evidence="4" id="KW-1185">Reference proteome</keyword>
<dbReference type="RefSeq" id="WP_124078429.1">
    <property type="nucleotide sequence ID" value="NZ_UWPJ01000010.1"/>
</dbReference>
<dbReference type="EMBL" id="UWPJ01000010">
    <property type="protein sequence ID" value="VCU69069.1"/>
    <property type="molecule type" value="Genomic_DNA"/>
</dbReference>
<proteinExistence type="predicted"/>
<protein>
    <recommendedName>
        <fullName evidence="2">SCP domain-containing protein</fullName>
    </recommendedName>
</protein>
<dbReference type="Gene3D" id="3.40.33.10">
    <property type="entry name" value="CAP"/>
    <property type="match status" value="1"/>
</dbReference>
<evidence type="ECO:0000313" key="4">
    <source>
        <dbReference type="Proteomes" id="UP000277294"/>
    </source>
</evidence>
<sequence>MHQTSPRPAPRPHLAVLSLSALLAACGGGDDGGAPLPSQPSIPQAGGARPITTMPASSYTGDKLAAFTHLNEARLAAGVGAVEQNAQLDAAAQAHATYQAKNYTTGHGERRDQPFFTGTNAADRARAQGYAGTMTAEIISYAAQGKPAIDSLLYSVYHLHAALDPRANQLGIGMDSTLTPGALSSTSLTLGQQRGAPGPVATIWHWPASGQTGVQPGFAPAGESPNPAPDLAVTGTPIMFCGAAGNYAPLRLLDVSLIETATREAVPLRVLKSAAVQSDASLQAQVVDDPNLTPGVVYQMCVFMLPLRALDAGARYDVGISAGQAGERLEAGWTFSTLVPD</sequence>
<dbReference type="InterPro" id="IPR035940">
    <property type="entry name" value="CAP_sf"/>
</dbReference>
<dbReference type="AlphaFoldDB" id="A0A3P4AYB5"/>
<evidence type="ECO:0000313" key="3">
    <source>
        <dbReference type="EMBL" id="VCU69069.1"/>
    </source>
</evidence>
<gene>
    <name evidence="3" type="ORF">PIGHUM_01129</name>
</gene>
<dbReference type="PANTHER" id="PTHR31157">
    <property type="entry name" value="SCP DOMAIN-CONTAINING PROTEIN"/>
    <property type="match status" value="1"/>
</dbReference>
<reference evidence="3 4" key="1">
    <citation type="submission" date="2018-10" db="EMBL/GenBank/DDBJ databases">
        <authorList>
            <person name="Criscuolo A."/>
        </authorList>
    </citation>
    <scope>NUCLEOTIDE SEQUENCE [LARGE SCALE GENOMIC DNA]</scope>
    <source>
        <strain evidence="3">DnA1</strain>
    </source>
</reference>
<accession>A0A3P4AYB5</accession>
<dbReference type="InterPro" id="IPR014044">
    <property type="entry name" value="CAP_dom"/>
</dbReference>
<feature type="domain" description="SCP" evidence="2">
    <location>
        <begin position="69"/>
        <end position="174"/>
    </location>
</feature>
<organism evidence="3 4">
    <name type="scientific">Pigmentiphaga humi</name>
    <dbReference type="NCBI Taxonomy" id="2478468"/>
    <lineage>
        <taxon>Bacteria</taxon>
        <taxon>Pseudomonadati</taxon>
        <taxon>Pseudomonadota</taxon>
        <taxon>Betaproteobacteria</taxon>
        <taxon>Burkholderiales</taxon>
        <taxon>Alcaligenaceae</taxon>
        <taxon>Pigmentiphaga</taxon>
    </lineage>
</organism>